<protein>
    <submittedName>
        <fullName evidence="2">LytTR family DNA-binding domain-containing protein</fullName>
    </submittedName>
</protein>
<dbReference type="RefSeq" id="WP_353720014.1">
    <property type="nucleotide sequence ID" value="NZ_CP159289.1"/>
</dbReference>
<dbReference type="Pfam" id="PF04397">
    <property type="entry name" value="LytTR"/>
    <property type="match status" value="1"/>
</dbReference>
<dbReference type="InterPro" id="IPR046947">
    <property type="entry name" value="LytR-like"/>
</dbReference>
<keyword evidence="2" id="KW-0238">DNA-binding</keyword>
<dbReference type="InterPro" id="IPR007492">
    <property type="entry name" value="LytTR_DNA-bd_dom"/>
</dbReference>
<dbReference type="PANTHER" id="PTHR37299:SF1">
    <property type="entry name" value="STAGE 0 SPORULATION PROTEIN A HOMOLOG"/>
    <property type="match status" value="1"/>
</dbReference>
<dbReference type="PROSITE" id="PS50930">
    <property type="entry name" value="HTH_LYTTR"/>
    <property type="match status" value="1"/>
</dbReference>
<organism evidence="2">
    <name type="scientific">Dyadobacter sp. 676</name>
    <dbReference type="NCBI Taxonomy" id="3088362"/>
    <lineage>
        <taxon>Bacteria</taxon>
        <taxon>Pseudomonadati</taxon>
        <taxon>Bacteroidota</taxon>
        <taxon>Cytophagia</taxon>
        <taxon>Cytophagales</taxon>
        <taxon>Spirosomataceae</taxon>
        <taxon>Dyadobacter</taxon>
    </lineage>
</organism>
<evidence type="ECO:0000259" key="1">
    <source>
        <dbReference type="PROSITE" id="PS50930"/>
    </source>
</evidence>
<evidence type="ECO:0000313" key="2">
    <source>
        <dbReference type="EMBL" id="XCH24699.1"/>
    </source>
</evidence>
<feature type="domain" description="HTH LytTR-type" evidence="1">
    <location>
        <begin position="41"/>
        <end position="139"/>
    </location>
</feature>
<dbReference type="AlphaFoldDB" id="A0AAU8FJK7"/>
<dbReference type="GO" id="GO:0003677">
    <property type="term" value="F:DNA binding"/>
    <property type="evidence" value="ECO:0007669"/>
    <property type="project" value="UniProtKB-KW"/>
</dbReference>
<accession>A0AAU8FJK7</accession>
<name>A0AAU8FJK7_9BACT</name>
<dbReference type="EMBL" id="CP159289">
    <property type="protein sequence ID" value="XCH24699.1"/>
    <property type="molecule type" value="Genomic_DNA"/>
</dbReference>
<gene>
    <name evidence="2" type="ORF">ABV298_31150</name>
</gene>
<reference evidence="2" key="1">
    <citation type="submission" date="2024-06" db="EMBL/GenBank/DDBJ databases">
        <title>Sequencing and assembly of the genome of Dyadobacter sp. strain 676, a symbiont of Cyamopsis tetragonoloba.</title>
        <authorList>
            <person name="Guro P."/>
            <person name="Sazanova A."/>
            <person name="Kuznetsova I."/>
            <person name="Belimov A."/>
            <person name="Safronova V."/>
        </authorList>
    </citation>
    <scope>NUCLEOTIDE SEQUENCE</scope>
    <source>
        <strain evidence="2">676</strain>
    </source>
</reference>
<sequence>MKANNVTPDQTMKNQSVLSPMKNLSIMPCGVAGETKSAPAITVYKFGKAMTVKANDITCLEGVGNYTFVYTRHEKHLVSKCLKEVQEELSSDFLRIHKSYSINARHITSRWPDYIHLSCGKVIPIARRRIRETHEILGRMALSA</sequence>
<dbReference type="Gene3D" id="2.40.50.1020">
    <property type="entry name" value="LytTr DNA-binding domain"/>
    <property type="match status" value="1"/>
</dbReference>
<dbReference type="SMART" id="SM00850">
    <property type="entry name" value="LytTR"/>
    <property type="match status" value="1"/>
</dbReference>
<dbReference type="PANTHER" id="PTHR37299">
    <property type="entry name" value="TRANSCRIPTIONAL REGULATOR-RELATED"/>
    <property type="match status" value="1"/>
</dbReference>
<proteinExistence type="predicted"/>
<dbReference type="GO" id="GO:0000156">
    <property type="term" value="F:phosphorelay response regulator activity"/>
    <property type="evidence" value="ECO:0007669"/>
    <property type="project" value="InterPro"/>
</dbReference>